<organism evidence="1 2">
    <name type="scientific">Amycolatopsis marina</name>
    <dbReference type="NCBI Taxonomy" id="490629"/>
    <lineage>
        <taxon>Bacteria</taxon>
        <taxon>Bacillati</taxon>
        <taxon>Actinomycetota</taxon>
        <taxon>Actinomycetes</taxon>
        <taxon>Pseudonocardiales</taxon>
        <taxon>Pseudonocardiaceae</taxon>
        <taxon>Amycolatopsis</taxon>
    </lineage>
</organism>
<proteinExistence type="predicted"/>
<dbReference type="STRING" id="490629.SAMN05216266_10478"/>
<sequence length="49" mass="5210">MDGLRYDALVRPCPGGHDRAALRNGIDAIVRGILATHEASTPNTRAGPR</sequence>
<protein>
    <submittedName>
        <fullName evidence="1">Uncharacterized protein</fullName>
    </submittedName>
</protein>
<dbReference type="AlphaFoldDB" id="A0A1I0XYQ5"/>
<accession>A0A1I0XYQ5</accession>
<name>A0A1I0XYQ5_9PSEU</name>
<evidence type="ECO:0000313" key="2">
    <source>
        <dbReference type="Proteomes" id="UP000243799"/>
    </source>
</evidence>
<dbReference type="EMBL" id="FOKG01000004">
    <property type="protein sequence ID" value="SFB05450.1"/>
    <property type="molecule type" value="Genomic_DNA"/>
</dbReference>
<reference evidence="2" key="1">
    <citation type="submission" date="2016-10" db="EMBL/GenBank/DDBJ databases">
        <authorList>
            <person name="Varghese N."/>
            <person name="Submissions S."/>
        </authorList>
    </citation>
    <scope>NUCLEOTIDE SEQUENCE [LARGE SCALE GENOMIC DNA]</scope>
    <source>
        <strain evidence="2">CGMCC 4.3568</strain>
    </source>
</reference>
<gene>
    <name evidence="1" type="ORF">SAMN05216266_10478</name>
</gene>
<evidence type="ECO:0000313" key="1">
    <source>
        <dbReference type="EMBL" id="SFB05450.1"/>
    </source>
</evidence>
<dbReference type="Proteomes" id="UP000243799">
    <property type="component" value="Unassembled WGS sequence"/>
</dbReference>
<keyword evidence="2" id="KW-1185">Reference proteome</keyword>